<dbReference type="FunFam" id="3.50.50.60:FF:000166">
    <property type="entry name" value="Squalene monooxygenase Erg1"/>
    <property type="match status" value="1"/>
</dbReference>
<comment type="subcellular location">
    <subcellularLocation>
        <location evidence="3 13">Endoplasmic reticulum membrane</location>
        <topology evidence="3 13">Multi-pass membrane protein</topology>
    </subcellularLocation>
    <subcellularLocation>
        <location evidence="2">Microsome membrane</location>
        <topology evidence="2">Multi-pass membrane protein</topology>
    </subcellularLocation>
</comment>
<keyword evidence="11 13" id="KW-0560">Oxidoreductase</keyword>
<evidence type="ECO:0000313" key="16">
    <source>
        <dbReference type="EMBL" id="TPX65525.1"/>
    </source>
</evidence>
<feature type="domain" description="FAD dependent oxidoreductase" evidence="14">
    <location>
        <begin position="10"/>
        <end position="40"/>
    </location>
</feature>
<dbReference type="GO" id="GO:0005789">
    <property type="term" value="C:endoplasmic reticulum membrane"/>
    <property type="evidence" value="ECO:0007669"/>
    <property type="project" value="UniProtKB-SubCell"/>
</dbReference>
<evidence type="ECO:0000313" key="17">
    <source>
        <dbReference type="Proteomes" id="UP000320333"/>
    </source>
</evidence>
<gene>
    <name evidence="16" type="ORF">CcCBS67573_g08091</name>
</gene>
<dbReference type="SUPFAM" id="SSF51905">
    <property type="entry name" value="FAD/NAD(P)-binding domain"/>
    <property type="match status" value="1"/>
</dbReference>
<keyword evidence="10" id="KW-1133">Transmembrane helix</keyword>
<dbReference type="UniPathway" id="UPA00767">
    <property type="reaction ID" value="UER00752"/>
</dbReference>
<feature type="domain" description="Squalene epoxidase" evidence="15">
    <location>
        <begin position="160"/>
        <end position="436"/>
    </location>
</feature>
<evidence type="ECO:0000256" key="10">
    <source>
        <dbReference type="ARBA" id="ARBA00022989"/>
    </source>
</evidence>
<keyword evidence="17" id="KW-1185">Reference proteome</keyword>
<comment type="cofactor">
    <cofactor evidence="1 13">
        <name>FAD</name>
        <dbReference type="ChEBI" id="CHEBI:57692"/>
    </cofactor>
</comment>
<dbReference type="InterPro" id="IPR040125">
    <property type="entry name" value="Squalene_monox"/>
</dbReference>
<keyword evidence="8 13" id="KW-0274">FAD</keyword>
<dbReference type="PANTHER" id="PTHR10835">
    <property type="entry name" value="SQUALENE MONOOXYGENASE"/>
    <property type="match status" value="1"/>
</dbReference>
<reference evidence="16 17" key="1">
    <citation type="journal article" date="2019" name="Sci. Rep.">
        <title>Comparative genomics of chytrid fungi reveal insights into the obligate biotrophic and pathogenic lifestyle of Synchytrium endobioticum.</title>
        <authorList>
            <person name="van de Vossenberg B.T.L.H."/>
            <person name="Warris S."/>
            <person name="Nguyen H.D.T."/>
            <person name="van Gent-Pelzer M.P.E."/>
            <person name="Joly D.L."/>
            <person name="van de Geest H.C."/>
            <person name="Bonants P.J.M."/>
            <person name="Smith D.S."/>
            <person name="Levesque C.A."/>
            <person name="van der Lee T.A.J."/>
        </authorList>
    </citation>
    <scope>NUCLEOTIDE SEQUENCE [LARGE SCALE GENOMIC DNA]</scope>
    <source>
        <strain evidence="16 17">CBS 675.73</strain>
    </source>
</reference>
<dbReference type="STRING" id="246404.A0A507EQE2"/>
<dbReference type="Proteomes" id="UP000320333">
    <property type="component" value="Unassembled WGS sequence"/>
</dbReference>
<protein>
    <recommendedName>
        <fullName evidence="13">Squalene monooxygenase</fullName>
        <ecNumber evidence="13">1.14.14.17</ecNumber>
    </recommendedName>
</protein>
<dbReference type="EC" id="1.14.14.17" evidence="13"/>
<keyword evidence="12" id="KW-0472">Membrane</keyword>
<dbReference type="InterPro" id="IPR006076">
    <property type="entry name" value="FAD-dep_OxRdtase"/>
</dbReference>
<organism evidence="16 17">
    <name type="scientific">Chytriomyces confervae</name>
    <dbReference type="NCBI Taxonomy" id="246404"/>
    <lineage>
        <taxon>Eukaryota</taxon>
        <taxon>Fungi</taxon>
        <taxon>Fungi incertae sedis</taxon>
        <taxon>Chytridiomycota</taxon>
        <taxon>Chytridiomycota incertae sedis</taxon>
        <taxon>Chytridiomycetes</taxon>
        <taxon>Chytridiales</taxon>
        <taxon>Chytriomycetaceae</taxon>
        <taxon>Chytriomyces</taxon>
    </lineage>
</organism>
<keyword evidence="9" id="KW-0492">Microsome</keyword>
<comment type="function">
    <text evidence="13">Catalyzes the stereospecific oxidation of squalene to (S)-2,3-epoxysqualene, and is considered to be a rate-limiting enzyme in steroid biosynthesis.</text>
</comment>
<dbReference type="EMBL" id="QEAP01000483">
    <property type="protein sequence ID" value="TPX65525.1"/>
    <property type="molecule type" value="Genomic_DNA"/>
</dbReference>
<dbReference type="PANTHER" id="PTHR10835:SF0">
    <property type="entry name" value="SQUALENE MONOOXYGENASE"/>
    <property type="match status" value="1"/>
</dbReference>
<dbReference type="GO" id="GO:0006696">
    <property type="term" value="P:ergosterol biosynthetic process"/>
    <property type="evidence" value="ECO:0007669"/>
    <property type="project" value="TreeGrafter"/>
</dbReference>
<evidence type="ECO:0000256" key="9">
    <source>
        <dbReference type="ARBA" id="ARBA00022848"/>
    </source>
</evidence>
<evidence type="ECO:0000256" key="4">
    <source>
        <dbReference type="ARBA" id="ARBA00008802"/>
    </source>
</evidence>
<dbReference type="AlphaFoldDB" id="A0A507EQE2"/>
<evidence type="ECO:0000256" key="12">
    <source>
        <dbReference type="ARBA" id="ARBA00023136"/>
    </source>
</evidence>
<comment type="catalytic activity">
    <reaction evidence="13">
        <text>squalene + reduced [NADPH--hemoprotein reductase] + O2 = (S)-2,3-epoxysqualene + oxidized [NADPH--hemoprotein reductase] + H2O + H(+)</text>
        <dbReference type="Rhea" id="RHEA:25282"/>
        <dbReference type="Rhea" id="RHEA-COMP:11964"/>
        <dbReference type="Rhea" id="RHEA-COMP:11965"/>
        <dbReference type="ChEBI" id="CHEBI:15377"/>
        <dbReference type="ChEBI" id="CHEBI:15378"/>
        <dbReference type="ChEBI" id="CHEBI:15379"/>
        <dbReference type="ChEBI" id="CHEBI:15440"/>
        <dbReference type="ChEBI" id="CHEBI:15441"/>
        <dbReference type="ChEBI" id="CHEBI:57618"/>
        <dbReference type="ChEBI" id="CHEBI:58210"/>
        <dbReference type="EC" id="1.14.14.17"/>
    </reaction>
</comment>
<evidence type="ECO:0000256" key="3">
    <source>
        <dbReference type="ARBA" id="ARBA00004477"/>
    </source>
</evidence>
<dbReference type="Pfam" id="PF08491">
    <property type="entry name" value="SE"/>
    <property type="match status" value="1"/>
</dbReference>
<dbReference type="PRINTS" id="PR00420">
    <property type="entry name" value="RNGMNOXGNASE"/>
</dbReference>
<name>A0A507EQE2_9FUNG</name>
<dbReference type="InterPro" id="IPR036188">
    <property type="entry name" value="FAD/NAD-bd_sf"/>
</dbReference>
<evidence type="ECO:0000256" key="11">
    <source>
        <dbReference type="ARBA" id="ARBA00023002"/>
    </source>
</evidence>
<dbReference type="Pfam" id="PF01266">
    <property type="entry name" value="DAO"/>
    <property type="match status" value="1"/>
</dbReference>
<dbReference type="Gene3D" id="3.50.50.60">
    <property type="entry name" value="FAD/NAD(P)-binding domain"/>
    <property type="match status" value="1"/>
</dbReference>
<evidence type="ECO:0000256" key="2">
    <source>
        <dbReference type="ARBA" id="ARBA00004154"/>
    </source>
</evidence>
<keyword evidence="7 13" id="KW-0256">Endoplasmic reticulum</keyword>
<dbReference type="GO" id="GO:0004506">
    <property type="term" value="F:squalene monooxygenase activity"/>
    <property type="evidence" value="ECO:0007669"/>
    <property type="project" value="UniProtKB-UniRule"/>
</dbReference>
<evidence type="ECO:0000256" key="5">
    <source>
        <dbReference type="ARBA" id="ARBA00022630"/>
    </source>
</evidence>
<evidence type="ECO:0000256" key="7">
    <source>
        <dbReference type="ARBA" id="ARBA00022824"/>
    </source>
</evidence>
<proteinExistence type="inferred from homology"/>
<evidence type="ECO:0000256" key="13">
    <source>
        <dbReference type="RuleBase" id="RU367121"/>
    </source>
</evidence>
<evidence type="ECO:0000259" key="14">
    <source>
        <dbReference type="Pfam" id="PF01266"/>
    </source>
</evidence>
<dbReference type="OrthoDB" id="1678617at2759"/>
<evidence type="ECO:0000256" key="6">
    <source>
        <dbReference type="ARBA" id="ARBA00022692"/>
    </source>
</evidence>
<evidence type="ECO:0000259" key="15">
    <source>
        <dbReference type="Pfam" id="PF08491"/>
    </source>
</evidence>
<keyword evidence="5 13" id="KW-0285">Flavoprotein</keyword>
<evidence type="ECO:0000256" key="8">
    <source>
        <dbReference type="ARBA" id="ARBA00022827"/>
    </source>
</evidence>
<sequence>MPSLPTVEFDVIVVGAGIVGCAAATAFANDGRKVLLIERDWKEPDRIVGELLQPGGVKALEQLGMQDCVKGIDAITCNGYRVIQGDKSINLPYSYEDAKPGCAFHHGKFIMSLRTHAESCDNVTTLEGTVGSLLTDSEDDNTVVGVSYSTKTEKAKLAYAPLTIVADGCFSKFRKEVNKKPVSVKSTFVGLILEDCKLPSPNHGHVILAQPSPILFYQIGTHETRALIDIPGTKIPSLTNGAMQEYMLNTVYPQLPKSIQPSFKAAVDNNKFRSMPNSFLPAATNDRPGMVLLGDANNMRHPLTGGGMTVGFWDVVRLKQLLSRENVPDLADHAMVMTQVKKLHWQRNQLSSAVNILANALYALFAAGDDLNTKVLQDGCFGYFELGGICVSTPVGLLSGMLHSPSSLILHFFAVALYGMYLQMCKGPFYMLPLHFYRAFMALVNAYHISFIKARSAYVKEQLVRTEEINYVREKMKWCYRREGVNHLQNCRHLTMQYMELARAAKLEWIKPFKMPAASTAAADEE</sequence>
<accession>A0A507EQE2</accession>
<keyword evidence="6" id="KW-0812">Transmembrane</keyword>
<dbReference type="GO" id="GO:0050660">
    <property type="term" value="F:flavin adenine dinucleotide binding"/>
    <property type="evidence" value="ECO:0007669"/>
    <property type="project" value="UniProtKB-UniRule"/>
</dbReference>
<comment type="similarity">
    <text evidence="4 13">Belongs to the squalene monooxygenase family.</text>
</comment>
<evidence type="ECO:0000256" key="1">
    <source>
        <dbReference type="ARBA" id="ARBA00001974"/>
    </source>
</evidence>
<comment type="caution">
    <text evidence="16">The sequence shown here is derived from an EMBL/GenBank/DDBJ whole genome shotgun (WGS) entry which is preliminary data.</text>
</comment>
<dbReference type="InterPro" id="IPR013698">
    <property type="entry name" value="Squalene_epoxidase"/>
</dbReference>